<evidence type="ECO:0008006" key="2">
    <source>
        <dbReference type="Google" id="ProtNLM"/>
    </source>
</evidence>
<dbReference type="AlphaFoldDB" id="A0AAU7DTM8"/>
<reference evidence="1" key="1">
    <citation type="submission" date="2024-02" db="EMBL/GenBank/DDBJ databases">
        <title>Tomenella chthoni gen. nov. sp. nov., a member of the family Jonesiaceae isolated from bat guano.</title>
        <authorList>
            <person name="Miller S.L."/>
            <person name="King J."/>
            <person name="Sankaranarayanan K."/>
            <person name="Lawson P.A."/>
        </authorList>
    </citation>
    <scope>NUCLEOTIDE SEQUENCE</scope>
    <source>
        <strain evidence="1">BS-20</strain>
    </source>
</reference>
<dbReference type="EMBL" id="CP146203">
    <property type="protein sequence ID" value="XBH21029.1"/>
    <property type="molecule type" value="Genomic_DNA"/>
</dbReference>
<gene>
    <name evidence="1" type="ORF">V5R04_12515</name>
</gene>
<accession>A0AAU7DTM8</accession>
<organism evidence="1">
    <name type="scientific">Jonesiaceae bacterium BS-20</name>
    <dbReference type="NCBI Taxonomy" id="3120821"/>
    <lineage>
        <taxon>Bacteria</taxon>
        <taxon>Bacillati</taxon>
        <taxon>Actinomycetota</taxon>
        <taxon>Actinomycetes</taxon>
        <taxon>Micrococcales</taxon>
        <taxon>Jonesiaceae</taxon>
    </lineage>
</organism>
<name>A0AAU7DTM8_9MICO</name>
<evidence type="ECO:0000313" key="1">
    <source>
        <dbReference type="EMBL" id="XBH21029.1"/>
    </source>
</evidence>
<protein>
    <recommendedName>
        <fullName evidence="2">RHS repeat-associated core domain-containing protein</fullName>
    </recommendedName>
</protein>
<sequence>MAALDGQRTAHDYLWPDPTRFSAYARIYHPIERDRPATERSWIGLDMYEYIRNSPVTGNKIERELCSWATAAQAFGTHMHPQAQYPLLTKQDPHNTEPKVAPDGWSYSTPKTGNLIPPTLSILASVLALHTTTPHSGVAAVWEGYGRLIDSGRGAKEPGTGVLPREIALGPRLSLDGGTWNYFLFGAGASAFVEDSWVSRSPWIDTHFEQSPTYLWPDDQAWALHTNVDLDSSIIGGSEELINQLLQTPGIEALPLPTDLLLLPL</sequence>
<proteinExistence type="predicted"/>